<proteinExistence type="predicted"/>
<accession>A0A820P910</accession>
<name>A0A820P910_9BILA</name>
<dbReference type="EMBL" id="CAJOAZ010026402">
    <property type="protein sequence ID" value="CAF4400787.1"/>
    <property type="molecule type" value="Genomic_DNA"/>
</dbReference>
<gene>
    <name evidence="1" type="ORF">OXD698_LOCUS51441</name>
</gene>
<evidence type="ECO:0000313" key="2">
    <source>
        <dbReference type="Proteomes" id="UP000663844"/>
    </source>
</evidence>
<comment type="caution">
    <text evidence="1">The sequence shown here is derived from an EMBL/GenBank/DDBJ whole genome shotgun (WGS) entry which is preliminary data.</text>
</comment>
<reference evidence="1" key="1">
    <citation type="submission" date="2021-02" db="EMBL/GenBank/DDBJ databases">
        <authorList>
            <person name="Nowell W R."/>
        </authorList>
    </citation>
    <scope>NUCLEOTIDE SEQUENCE</scope>
</reference>
<dbReference type="Proteomes" id="UP000663844">
    <property type="component" value="Unassembled WGS sequence"/>
</dbReference>
<organism evidence="1 2">
    <name type="scientific">Adineta steineri</name>
    <dbReference type="NCBI Taxonomy" id="433720"/>
    <lineage>
        <taxon>Eukaryota</taxon>
        <taxon>Metazoa</taxon>
        <taxon>Spiralia</taxon>
        <taxon>Gnathifera</taxon>
        <taxon>Rotifera</taxon>
        <taxon>Eurotatoria</taxon>
        <taxon>Bdelloidea</taxon>
        <taxon>Adinetida</taxon>
        <taxon>Adinetidae</taxon>
        <taxon>Adineta</taxon>
    </lineage>
</organism>
<feature type="non-terminal residue" evidence="1">
    <location>
        <position position="1"/>
    </location>
</feature>
<evidence type="ECO:0000313" key="1">
    <source>
        <dbReference type="EMBL" id="CAF4400787.1"/>
    </source>
</evidence>
<dbReference type="AlphaFoldDB" id="A0A820P910"/>
<protein>
    <submittedName>
        <fullName evidence="1">Uncharacterized protein</fullName>
    </submittedName>
</protein>
<sequence>MDDTIFAKSTCDFHRNFQHIVNANPAPTPQQININ</sequence>